<dbReference type="AlphaFoldDB" id="A0A840RNV9"/>
<keyword evidence="3" id="KW-1185">Reference proteome</keyword>
<evidence type="ECO:0000313" key="2">
    <source>
        <dbReference type="EMBL" id="MBB5198219.1"/>
    </source>
</evidence>
<dbReference type="SUPFAM" id="SSF53901">
    <property type="entry name" value="Thiolase-like"/>
    <property type="match status" value="1"/>
</dbReference>
<dbReference type="GO" id="GO:0016746">
    <property type="term" value="F:acyltransferase activity"/>
    <property type="evidence" value="ECO:0007669"/>
    <property type="project" value="InterPro"/>
</dbReference>
<comment type="caution">
    <text evidence="2">The sequence shown here is derived from an EMBL/GenBank/DDBJ whole genome shotgun (WGS) entry which is preliminary data.</text>
</comment>
<accession>A0A840RNV9</accession>
<dbReference type="Pfam" id="PF13723">
    <property type="entry name" value="Ketoacyl-synt_2"/>
    <property type="match status" value="1"/>
</dbReference>
<sequence>MNDSMGLGSGDISSDRAIEGVQFSVAAQAAWAPGLETHDEWLAWAQSPFLIEGKTEPRVAMMPAMLRRRAGLVGKMALEVAYDCLNKREQVPTIFSSRHGECARSAELLQDLVQNTPLSPTSFSLSVHNATAGLLSIARQEQVSHSALSAGDSGVEHAVIEACGLLADGATEVLLVVYDGLLPDQFKEFDDCKNQPFAWAWLMQPARDGAMKTVSLSWDPLVKPDASDGANLMPPISNHATGKLPQPGGLQVLAFELRQDRELIRLVDNRMWRWRHNDQ</sequence>
<dbReference type="InterPro" id="IPR014030">
    <property type="entry name" value="Ketoacyl_synth_N"/>
</dbReference>
<name>A0A840RNV9_9BURK</name>
<evidence type="ECO:0000259" key="1">
    <source>
        <dbReference type="Pfam" id="PF13723"/>
    </source>
</evidence>
<evidence type="ECO:0000313" key="3">
    <source>
        <dbReference type="Proteomes" id="UP000571084"/>
    </source>
</evidence>
<dbReference type="Proteomes" id="UP000571084">
    <property type="component" value="Unassembled WGS sequence"/>
</dbReference>
<dbReference type="InterPro" id="IPR016039">
    <property type="entry name" value="Thiolase-like"/>
</dbReference>
<reference evidence="2 3" key="1">
    <citation type="submission" date="2020-08" db="EMBL/GenBank/DDBJ databases">
        <title>Genomic Encyclopedia of Type Strains, Phase IV (KMG-IV): sequencing the most valuable type-strain genomes for metagenomic binning, comparative biology and taxonomic classification.</title>
        <authorList>
            <person name="Goeker M."/>
        </authorList>
    </citation>
    <scope>NUCLEOTIDE SEQUENCE [LARGE SCALE GENOMIC DNA]</scope>
    <source>
        <strain evidence="2 3">DSM 23240</strain>
    </source>
</reference>
<dbReference type="EMBL" id="JACHHQ010000001">
    <property type="protein sequence ID" value="MBB5198219.1"/>
    <property type="molecule type" value="Genomic_DNA"/>
</dbReference>
<organism evidence="2 3">
    <name type="scientific">Glaciimonas immobilis</name>
    <dbReference type="NCBI Taxonomy" id="728004"/>
    <lineage>
        <taxon>Bacteria</taxon>
        <taxon>Pseudomonadati</taxon>
        <taxon>Pseudomonadota</taxon>
        <taxon>Betaproteobacteria</taxon>
        <taxon>Burkholderiales</taxon>
        <taxon>Oxalobacteraceae</taxon>
        <taxon>Glaciimonas</taxon>
    </lineage>
</organism>
<protein>
    <recommendedName>
        <fullName evidence="1">Beta-ketoacyl synthase-like N-terminal domain-containing protein</fullName>
    </recommendedName>
</protein>
<proteinExistence type="predicted"/>
<dbReference type="RefSeq" id="WP_245182155.1">
    <property type="nucleotide sequence ID" value="NZ_JAAOZT010000002.1"/>
</dbReference>
<gene>
    <name evidence="2" type="ORF">HNR39_000029</name>
</gene>
<feature type="domain" description="Beta-ketoacyl synthase-like N-terminal" evidence="1">
    <location>
        <begin position="41"/>
        <end position="274"/>
    </location>
</feature>